<evidence type="ECO:0000256" key="1">
    <source>
        <dbReference type="SAM" id="MobiDB-lite"/>
    </source>
</evidence>
<reference evidence="2" key="1">
    <citation type="journal article" date="2020" name="Stud. Mycol.">
        <title>101 Dothideomycetes genomes: a test case for predicting lifestyles and emergence of pathogens.</title>
        <authorList>
            <person name="Haridas S."/>
            <person name="Albert R."/>
            <person name="Binder M."/>
            <person name="Bloem J."/>
            <person name="Labutti K."/>
            <person name="Salamov A."/>
            <person name="Andreopoulos B."/>
            <person name="Baker S."/>
            <person name="Barry K."/>
            <person name="Bills G."/>
            <person name="Bluhm B."/>
            <person name="Cannon C."/>
            <person name="Castanera R."/>
            <person name="Culley D."/>
            <person name="Daum C."/>
            <person name="Ezra D."/>
            <person name="Gonzalez J."/>
            <person name="Henrissat B."/>
            <person name="Kuo A."/>
            <person name="Liang C."/>
            <person name="Lipzen A."/>
            <person name="Lutzoni F."/>
            <person name="Magnuson J."/>
            <person name="Mondo S."/>
            <person name="Nolan M."/>
            <person name="Ohm R."/>
            <person name="Pangilinan J."/>
            <person name="Park H.-J."/>
            <person name="Ramirez L."/>
            <person name="Alfaro M."/>
            <person name="Sun H."/>
            <person name="Tritt A."/>
            <person name="Yoshinaga Y."/>
            <person name="Zwiers L.-H."/>
            <person name="Turgeon B."/>
            <person name="Goodwin S."/>
            <person name="Spatafora J."/>
            <person name="Crous P."/>
            <person name="Grigoriev I."/>
        </authorList>
    </citation>
    <scope>NUCLEOTIDE SEQUENCE</scope>
    <source>
        <strain evidence="2">CBS 119687</strain>
    </source>
</reference>
<organism evidence="2 3">
    <name type="scientific">Dothidotthia symphoricarpi CBS 119687</name>
    <dbReference type="NCBI Taxonomy" id="1392245"/>
    <lineage>
        <taxon>Eukaryota</taxon>
        <taxon>Fungi</taxon>
        <taxon>Dikarya</taxon>
        <taxon>Ascomycota</taxon>
        <taxon>Pezizomycotina</taxon>
        <taxon>Dothideomycetes</taxon>
        <taxon>Pleosporomycetidae</taxon>
        <taxon>Pleosporales</taxon>
        <taxon>Dothidotthiaceae</taxon>
        <taxon>Dothidotthia</taxon>
    </lineage>
</organism>
<sequence length="98" mass="10439">MLSFIRSLTSNRYTPHVAIAVVSAVVTLRMSKALERLSGPSESEKALKRRTDLLEIIAKVVMDSCPPENLAKDNTPAAADSASITKRKDSPSSAAPSA</sequence>
<accession>A0A6A5ZXF0</accession>
<dbReference type="AlphaFoldDB" id="A0A6A5ZXF0"/>
<protein>
    <submittedName>
        <fullName evidence="2">Uncharacterized protein</fullName>
    </submittedName>
</protein>
<dbReference type="RefSeq" id="XP_033518835.1">
    <property type="nucleotide sequence ID" value="XM_033670936.1"/>
</dbReference>
<name>A0A6A5ZXF0_9PLEO</name>
<keyword evidence="3" id="KW-1185">Reference proteome</keyword>
<evidence type="ECO:0000313" key="2">
    <source>
        <dbReference type="EMBL" id="KAF2124442.1"/>
    </source>
</evidence>
<gene>
    <name evidence="2" type="ORF">P153DRAFT_390484</name>
</gene>
<evidence type="ECO:0000313" key="3">
    <source>
        <dbReference type="Proteomes" id="UP000799771"/>
    </source>
</evidence>
<proteinExistence type="predicted"/>
<dbReference type="GeneID" id="54411368"/>
<feature type="region of interest" description="Disordered" evidence="1">
    <location>
        <begin position="67"/>
        <end position="98"/>
    </location>
</feature>
<dbReference type="Proteomes" id="UP000799771">
    <property type="component" value="Unassembled WGS sequence"/>
</dbReference>
<dbReference type="EMBL" id="ML977519">
    <property type="protein sequence ID" value="KAF2124442.1"/>
    <property type="molecule type" value="Genomic_DNA"/>
</dbReference>